<evidence type="ECO:0000259" key="8">
    <source>
        <dbReference type="Pfam" id="PF16212"/>
    </source>
</evidence>
<evidence type="ECO:0000256" key="7">
    <source>
        <dbReference type="SAM" id="Phobius"/>
    </source>
</evidence>
<dbReference type="NCBIfam" id="TIGR01494">
    <property type="entry name" value="ATPase_P-type"/>
    <property type="match status" value="1"/>
</dbReference>
<dbReference type="GO" id="GO:0005886">
    <property type="term" value="C:plasma membrane"/>
    <property type="evidence" value="ECO:0007669"/>
    <property type="project" value="TreeGrafter"/>
</dbReference>
<dbReference type="PANTHER" id="PTHR24092">
    <property type="entry name" value="PROBABLE PHOSPHOLIPID-TRANSPORTING ATPASE"/>
    <property type="match status" value="1"/>
</dbReference>
<dbReference type="GO" id="GO:0045332">
    <property type="term" value="P:phospholipid translocation"/>
    <property type="evidence" value="ECO:0007669"/>
    <property type="project" value="TreeGrafter"/>
</dbReference>
<dbReference type="InterPro" id="IPR023298">
    <property type="entry name" value="ATPase_P-typ_TM_dom_sf"/>
</dbReference>
<keyword evidence="4" id="KW-0460">Magnesium</keyword>
<evidence type="ECO:0000313" key="9">
    <source>
        <dbReference type="EnsemblPlants" id="AUR62032107-RA:cds"/>
    </source>
</evidence>
<evidence type="ECO:0000256" key="6">
    <source>
        <dbReference type="ARBA" id="ARBA00023136"/>
    </source>
</evidence>
<dbReference type="GO" id="GO:0016887">
    <property type="term" value="F:ATP hydrolysis activity"/>
    <property type="evidence" value="ECO:0007669"/>
    <property type="project" value="InterPro"/>
</dbReference>
<dbReference type="SUPFAM" id="SSF81665">
    <property type="entry name" value="Calcium ATPase, transmembrane domain M"/>
    <property type="match status" value="1"/>
</dbReference>
<dbReference type="GO" id="GO:0140326">
    <property type="term" value="F:ATPase-coupled intramembrane lipid transporter activity"/>
    <property type="evidence" value="ECO:0007669"/>
    <property type="project" value="TreeGrafter"/>
</dbReference>
<keyword evidence="10" id="KW-1185">Reference proteome</keyword>
<feature type="transmembrane region" description="Helical" evidence="7">
    <location>
        <begin position="301"/>
        <end position="321"/>
    </location>
</feature>
<reference evidence="9" key="1">
    <citation type="journal article" date="2017" name="Nature">
        <title>The genome of Chenopodium quinoa.</title>
        <authorList>
            <person name="Jarvis D.E."/>
            <person name="Ho Y.S."/>
            <person name="Lightfoot D.J."/>
            <person name="Schmoeckel S.M."/>
            <person name="Li B."/>
            <person name="Borm T.J.A."/>
            <person name="Ohyanagi H."/>
            <person name="Mineta K."/>
            <person name="Michell C.T."/>
            <person name="Saber N."/>
            <person name="Kharbatia N.M."/>
            <person name="Rupper R.R."/>
            <person name="Sharp A.R."/>
            <person name="Dally N."/>
            <person name="Boughton B.A."/>
            <person name="Woo Y.H."/>
            <person name="Gao G."/>
            <person name="Schijlen E.G.W.M."/>
            <person name="Guo X."/>
            <person name="Momin A.A."/>
            <person name="Negrao S."/>
            <person name="Al-Babili S."/>
            <person name="Gehring C."/>
            <person name="Roessner U."/>
            <person name="Jung C."/>
            <person name="Murphy K."/>
            <person name="Arold S.T."/>
            <person name="Gojobori T."/>
            <person name="van der Linden C.G."/>
            <person name="van Loo E.N."/>
            <person name="Jellen E.N."/>
            <person name="Maughan P.J."/>
            <person name="Tester M."/>
        </authorList>
    </citation>
    <scope>NUCLEOTIDE SEQUENCE [LARGE SCALE GENOMIC DNA]</scope>
    <source>
        <strain evidence="9">cv. PI 614886</strain>
    </source>
</reference>
<organism evidence="9 10">
    <name type="scientific">Chenopodium quinoa</name>
    <name type="common">Quinoa</name>
    <dbReference type="NCBI Taxonomy" id="63459"/>
    <lineage>
        <taxon>Eukaryota</taxon>
        <taxon>Viridiplantae</taxon>
        <taxon>Streptophyta</taxon>
        <taxon>Embryophyta</taxon>
        <taxon>Tracheophyta</taxon>
        <taxon>Spermatophyta</taxon>
        <taxon>Magnoliopsida</taxon>
        <taxon>eudicotyledons</taxon>
        <taxon>Gunneridae</taxon>
        <taxon>Pentapetalae</taxon>
        <taxon>Caryophyllales</taxon>
        <taxon>Chenopodiaceae</taxon>
        <taxon>Chenopodioideae</taxon>
        <taxon>Atripliceae</taxon>
        <taxon>Chenopodium</taxon>
    </lineage>
</organism>
<feature type="transmembrane region" description="Helical" evidence="7">
    <location>
        <begin position="502"/>
        <end position="521"/>
    </location>
</feature>
<name>A0A803MME5_CHEQI</name>
<reference evidence="9" key="2">
    <citation type="submission" date="2021-03" db="UniProtKB">
        <authorList>
            <consortium name="EnsemblPlants"/>
        </authorList>
    </citation>
    <scope>IDENTIFICATION</scope>
</reference>
<evidence type="ECO:0000256" key="2">
    <source>
        <dbReference type="ARBA" id="ARBA00022692"/>
    </source>
</evidence>
<keyword evidence="6 7" id="KW-0472">Membrane</keyword>
<feature type="transmembrane region" description="Helical" evidence="7">
    <location>
        <begin position="396"/>
        <end position="417"/>
    </location>
</feature>
<dbReference type="Pfam" id="PF08282">
    <property type="entry name" value="Hydrolase_3"/>
    <property type="match status" value="1"/>
</dbReference>
<dbReference type="PRINTS" id="PR00119">
    <property type="entry name" value="CATATPASE"/>
</dbReference>
<evidence type="ECO:0000256" key="4">
    <source>
        <dbReference type="ARBA" id="ARBA00022842"/>
    </source>
</evidence>
<keyword evidence="3" id="KW-0479">Metal-binding</keyword>
<dbReference type="FunFam" id="3.40.50.1000:FF:000084">
    <property type="entry name" value="Phospholipid-transporting ATPase"/>
    <property type="match status" value="1"/>
</dbReference>
<dbReference type="SUPFAM" id="SSF56784">
    <property type="entry name" value="HAD-like"/>
    <property type="match status" value="1"/>
</dbReference>
<feature type="transmembrane region" description="Helical" evidence="7">
    <location>
        <begin position="330"/>
        <end position="348"/>
    </location>
</feature>
<evidence type="ECO:0000313" key="10">
    <source>
        <dbReference type="Proteomes" id="UP000596660"/>
    </source>
</evidence>
<comment type="subcellular location">
    <subcellularLocation>
        <location evidence="1">Membrane</location>
        <topology evidence="1">Multi-pass membrane protein</topology>
    </subcellularLocation>
</comment>
<dbReference type="OMA" id="CAHEMND"/>
<dbReference type="GO" id="GO:0046872">
    <property type="term" value="F:metal ion binding"/>
    <property type="evidence" value="ECO:0007669"/>
    <property type="project" value="UniProtKB-KW"/>
</dbReference>
<dbReference type="Gramene" id="AUR62032107-RA">
    <property type="protein sequence ID" value="AUR62032107-RA:cds"/>
    <property type="gene ID" value="AUR62032107"/>
</dbReference>
<dbReference type="AlphaFoldDB" id="A0A803MME5"/>
<sequence length="526" mass="58191">MIVDMMMVWVLSFKVTAVMVVMSEIVIMMKKELVKLVGNDRDNIDFIAALENNSADIIKGNLITHLENGVPETIDTLRKAGINFWMLTGDKQGTAIQIALSCNFVFPEPKGQLLLIDGKTADEVRRNLERVLCTMRITTAEPKDVAFVIDGWALEIALKHSKKEFSELAILSRTAICCRVTPSQKAQLVQLLKSCDYKTLAIGDGGNDVRMIQQADIGVGISGREGLQAARAADYSIGSISGTSLFNSVSLMAYNVFYTSVPVLVSVLDKDLNERTVMQHPQILFYCQAGRVLNPSTFAGWFGRSLFHAIVVFIISLNAYAGEKSETEQVAMVALSGCIWLQAFVVALETNSFTILQHLAIWGNLVAFYIINLIVSTIPSSGMHTIMFRLCKQPSYWITMFLIVVAGMGPILALKYFRFTYRPSKINILQQAERLGGPILSLGNIEPQPRLIENEAIPMSVAHPKRTPVFEPLLPGSPNSTRRSFGPGTPFEFFQTQGRVTFARMLISTTYGWLSLIAWILRCGGG</sequence>
<feature type="domain" description="P-type ATPase C-terminal" evidence="8">
    <location>
        <begin position="238"/>
        <end position="424"/>
    </location>
</feature>
<dbReference type="PANTHER" id="PTHR24092:SF19">
    <property type="entry name" value="PHOSPHOLIPID-TRANSPORTING ATPASE"/>
    <property type="match status" value="1"/>
</dbReference>
<feature type="transmembrane region" description="Helical" evidence="7">
    <location>
        <begin position="6"/>
        <end position="27"/>
    </location>
</feature>
<feature type="transmembrane region" description="Helical" evidence="7">
    <location>
        <begin position="354"/>
        <end position="375"/>
    </location>
</feature>
<keyword evidence="5 7" id="KW-1133">Transmembrane helix</keyword>
<evidence type="ECO:0000256" key="1">
    <source>
        <dbReference type="ARBA" id="ARBA00004141"/>
    </source>
</evidence>
<dbReference type="Gene3D" id="3.40.50.1000">
    <property type="entry name" value="HAD superfamily/HAD-like"/>
    <property type="match status" value="1"/>
</dbReference>
<proteinExistence type="predicted"/>
<dbReference type="EnsemblPlants" id="AUR62032107-RA">
    <property type="protein sequence ID" value="AUR62032107-RA:cds"/>
    <property type="gene ID" value="AUR62032107"/>
</dbReference>
<dbReference type="GO" id="GO:0005524">
    <property type="term" value="F:ATP binding"/>
    <property type="evidence" value="ECO:0007669"/>
    <property type="project" value="InterPro"/>
</dbReference>
<dbReference type="InterPro" id="IPR036412">
    <property type="entry name" value="HAD-like_sf"/>
</dbReference>
<dbReference type="InterPro" id="IPR023214">
    <property type="entry name" value="HAD_sf"/>
</dbReference>
<evidence type="ECO:0000256" key="3">
    <source>
        <dbReference type="ARBA" id="ARBA00022723"/>
    </source>
</evidence>
<protein>
    <recommendedName>
        <fullName evidence="8">P-type ATPase C-terminal domain-containing protein</fullName>
    </recommendedName>
</protein>
<dbReference type="Pfam" id="PF16212">
    <property type="entry name" value="PhoLip_ATPase_C"/>
    <property type="match status" value="1"/>
</dbReference>
<keyword evidence="2 7" id="KW-0812">Transmembrane</keyword>
<dbReference type="Proteomes" id="UP000596660">
    <property type="component" value="Unplaced"/>
</dbReference>
<dbReference type="InterPro" id="IPR001757">
    <property type="entry name" value="P_typ_ATPase"/>
</dbReference>
<accession>A0A803MME5</accession>
<dbReference type="InterPro" id="IPR032630">
    <property type="entry name" value="P_typ_ATPase_c"/>
</dbReference>
<evidence type="ECO:0000256" key="5">
    <source>
        <dbReference type="ARBA" id="ARBA00022989"/>
    </source>
</evidence>